<dbReference type="Pfam" id="PF03828">
    <property type="entry name" value="PAP_assoc"/>
    <property type="match status" value="1"/>
</dbReference>
<evidence type="ECO:0000256" key="2">
    <source>
        <dbReference type="ARBA" id="ARBA00022723"/>
    </source>
</evidence>
<keyword evidence="4" id="KW-0863">Zinc-finger</keyword>
<dbReference type="AlphaFoldDB" id="A0A4W5JNY4"/>
<dbReference type="InterPro" id="IPR036875">
    <property type="entry name" value="Znf_CCHC_sf"/>
</dbReference>
<keyword evidence="2" id="KW-0479">Metal-binding</keyword>
<keyword evidence="8" id="KW-1185">Reference proteome</keyword>
<keyword evidence="1" id="KW-0808">Transferase</keyword>
<dbReference type="PANTHER" id="PTHR12271:SF66">
    <property type="entry name" value="TERMINAL URIDYLYLTRANSFERASE TAILOR"/>
    <property type="match status" value="1"/>
</dbReference>
<dbReference type="PROSITE" id="PS50158">
    <property type="entry name" value="ZF_CCHC"/>
    <property type="match status" value="1"/>
</dbReference>
<feature type="compositionally biased region" description="Acidic residues" evidence="5">
    <location>
        <begin position="182"/>
        <end position="207"/>
    </location>
</feature>
<feature type="domain" description="CCHC-type" evidence="6">
    <location>
        <begin position="264"/>
        <end position="279"/>
    </location>
</feature>
<dbReference type="SUPFAM" id="SSF57756">
    <property type="entry name" value="Retrovirus zinc finger-like domains"/>
    <property type="match status" value="1"/>
</dbReference>
<feature type="region of interest" description="Disordered" evidence="5">
    <location>
        <begin position="83"/>
        <end position="104"/>
    </location>
</feature>
<protein>
    <recommendedName>
        <fullName evidence="6">CCHC-type domain-containing protein</fullName>
    </recommendedName>
</protein>
<feature type="region of interest" description="Disordered" evidence="5">
    <location>
        <begin position="126"/>
        <end position="239"/>
    </location>
</feature>
<reference evidence="7" key="3">
    <citation type="submission" date="2025-09" db="UniProtKB">
        <authorList>
            <consortium name="Ensembl"/>
        </authorList>
    </citation>
    <scope>IDENTIFICATION</scope>
</reference>
<dbReference type="STRING" id="62062.ENSHHUP00000006738"/>
<reference evidence="7" key="2">
    <citation type="submission" date="2025-08" db="UniProtKB">
        <authorList>
            <consortium name="Ensembl"/>
        </authorList>
    </citation>
    <scope>IDENTIFICATION</scope>
</reference>
<reference evidence="8" key="1">
    <citation type="submission" date="2018-06" db="EMBL/GenBank/DDBJ databases">
        <title>Genome assembly of Danube salmon.</title>
        <authorList>
            <person name="Macqueen D.J."/>
            <person name="Gundappa M.K."/>
        </authorList>
    </citation>
    <scope>NUCLEOTIDE SEQUENCE [LARGE SCALE GENOMIC DNA]</scope>
</reference>
<organism evidence="7 8">
    <name type="scientific">Hucho hucho</name>
    <name type="common">huchen</name>
    <dbReference type="NCBI Taxonomy" id="62062"/>
    <lineage>
        <taxon>Eukaryota</taxon>
        <taxon>Metazoa</taxon>
        <taxon>Chordata</taxon>
        <taxon>Craniata</taxon>
        <taxon>Vertebrata</taxon>
        <taxon>Euteleostomi</taxon>
        <taxon>Actinopterygii</taxon>
        <taxon>Neopterygii</taxon>
        <taxon>Teleostei</taxon>
        <taxon>Protacanthopterygii</taxon>
        <taxon>Salmoniformes</taxon>
        <taxon>Salmonidae</taxon>
        <taxon>Salmoninae</taxon>
        <taxon>Hucho</taxon>
    </lineage>
</organism>
<dbReference type="Gene3D" id="1.10.1410.10">
    <property type="match status" value="1"/>
</dbReference>
<proteinExistence type="predicted"/>
<dbReference type="Ensembl" id="ENSHHUT00000006942.1">
    <property type="protein sequence ID" value="ENSHHUP00000006738.1"/>
    <property type="gene ID" value="ENSHHUG00000004156.1"/>
</dbReference>
<dbReference type="GO" id="GO:0050265">
    <property type="term" value="F:RNA uridylyltransferase activity"/>
    <property type="evidence" value="ECO:0007669"/>
    <property type="project" value="TreeGrafter"/>
</dbReference>
<keyword evidence="4" id="KW-0862">Zinc</keyword>
<dbReference type="GO" id="GO:0003676">
    <property type="term" value="F:nucleic acid binding"/>
    <property type="evidence" value="ECO:0007669"/>
    <property type="project" value="InterPro"/>
</dbReference>
<dbReference type="Proteomes" id="UP000314982">
    <property type="component" value="Unassembled WGS sequence"/>
</dbReference>
<dbReference type="GO" id="GO:0008270">
    <property type="term" value="F:zinc ion binding"/>
    <property type="evidence" value="ECO:0007669"/>
    <property type="project" value="UniProtKB-KW"/>
</dbReference>
<dbReference type="PANTHER" id="PTHR12271">
    <property type="entry name" value="POLY A POLYMERASE CID PAP -RELATED"/>
    <property type="match status" value="1"/>
</dbReference>
<evidence type="ECO:0000256" key="5">
    <source>
        <dbReference type="SAM" id="MobiDB-lite"/>
    </source>
</evidence>
<dbReference type="GO" id="GO:0031123">
    <property type="term" value="P:RNA 3'-end processing"/>
    <property type="evidence" value="ECO:0007669"/>
    <property type="project" value="TreeGrafter"/>
</dbReference>
<keyword evidence="3" id="KW-0460">Magnesium</keyword>
<name>A0A4W5JNY4_9TELE</name>
<evidence type="ECO:0000256" key="3">
    <source>
        <dbReference type="ARBA" id="ARBA00022842"/>
    </source>
</evidence>
<evidence type="ECO:0000259" key="6">
    <source>
        <dbReference type="PROSITE" id="PS50158"/>
    </source>
</evidence>
<dbReference type="SUPFAM" id="SSF81631">
    <property type="entry name" value="PAP/OAS1 substrate-binding domain"/>
    <property type="match status" value="1"/>
</dbReference>
<dbReference type="InterPro" id="IPR001878">
    <property type="entry name" value="Znf_CCHC"/>
</dbReference>
<dbReference type="SMART" id="SM00343">
    <property type="entry name" value="ZnF_C2HC"/>
    <property type="match status" value="1"/>
</dbReference>
<dbReference type="GeneTree" id="ENSGT00940000156859"/>
<feature type="compositionally biased region" description="Basic and acidic residues" evidence="5">
    <location>
        <begin position="145"/>
        <end position="161"/>
    </location>
</feature>
<dbReference type="InterPro" id="IPR002058">
    <property type="entry name" value="PAP_assoc"/>
</dbReference>
<evidence type="ECO:0000313" key="7">
    <source>
        <dbReference type="Ensembl" id="ENSHHUP00000006738.1"/>
    </source>
</evidence>
<evidence type="ECO:0000256" key="1">
    <source>
        <dbReference type="ARBA" id="ARBA00022679"/>
    </source>
</evidence>
<evidence type="ECO:0000313" key="8">
    <source>
        <dbReference type="Proteomes" id="UP000314982"/>
    </source>
</evidence>
<evidence type="ECO:0000256" key="4">
    <source>
        <dbReference type="PROSITE-ProRule" id="PRU00047"/>
    </source>
</evidence>
<sequence length="311" mass="34482">MLRLYSLEFNAAECVISVRTSLVLSLEDKDWPKKRIAVEDPFAVKSNVARSLNSQKMYEYVLHCLKSTYKYFALPLGLPSANHKTAEPRGANHKPGPGQKAQSDIGLVQSGLSGLILESQAANKEKVGIDVQQDSDCTEEEEEEVKSPSESDQEKEKEDLGKNSLSEEEDEVDPRTHLDSVTTEDEDLFPLDEVSGEELLSDEEGPDLDTPGSLDEEDEVAPPTVPEDLPKQASPDNRTEGTSVLCYGFTRQAFTRGRSHTVVCSVCKRDGHLKKDCPEDFQRVQLAPLPPMTPAFLKTLDTVCLQRLCSR</sequence>
<accession>A0A4W5JNY4</accession>